<evidence type="ECO:0000259" key="13">
    <source>
        <dbReference type="PROSITE" id="PS51850"/>
    </source>
</evidence>
<feature type="active site" evidence="10">
    <location>
        <position position="107"/>
    </location>
</feature>
<dbReference type="InterPro" id="IPR008927">
    <property type="entry name" value="6-PGluconate_DH-like_C_sf"/>
</dbReference>
<keyword evidence="10" id="KW-0521">NADP</keyword>
<feature type="binding site" evidence="10 11">
    <location>
        <position position="194"/>
    </location>
    <ligand>
        <name>Mg(2+)</name>
        <dbReference type="ChEBI" id="CHEBI:18420"/>
        <label>1</label>
    </ligand>
</feature>
<evidence type="ECO:0000313" key="16">
    <source>
        <dbReference type="Proteomes" id="UP000050331"/>
    </source>
</evidence>
<evidence type="ECO:0000313" key="15">
    <source>
        <dbReference type="EMBL" id="ALX50235.1"/>
    </source>
</evidence>
<keyword evidence="16" id="KW-1185">Reference proteome</keyword>
<comment type="cofactor">
    <cofactor evidence="10">
        <name>Mg(2+)</name>
        <dbReference type="ChEBI" id="CHEBI:18420"/>
    </cofactor>
    <text evidence="10">Binds 2 magnesium ions per subunit.</text>
</comment>
<feature type="compositionally biased region" description="Basic and acidic residues" evidence="12">
    <location>
        <begin position="331"/>
        <end position="348"/>
    </location>
</feature>
<feature type="binding site" evidence="10">
    <location>
        <begin position="25"/>
        <end position="28"/>
    </location>
    <ligand>
        <name>NADP(+)</name>
        <dbReference type="ChEBI" id="CHEBI:58349"/>
    </ligand>
</feature>
<evidence type="ECO:0000256" key="11">
    <source>
        <dbReference type="PROSITE-ProRule" id="PRU01198"/>
    </source>
</evidence>
<feature type="domain" description="KARI C-terminal knotted" evidence="14">
    <location>
        <begin position="182"/>
        <end position="327"/>
    </location>
</feature>
<dbReference type="UniPathway" id="UPA00047">
    <property type="reaction ID" value="UER00056"/>
</dbReference>
<dbReference type="GO" id="GO:0004455">
    <property type="term" value="F:ketol-acid reductoisomerase activity"/>
    <property type="evidence" value="ECO:0007669"/>
    <property type="project" value="UniProtKB-UniRule"/>
</dbReference>
<dbReference type="InterPro" id="IPR036291">
    <property type="entry name" value="NAD(P)-bd_dom_sf"/>
</dbReference>
<dbReference type="PANTHER" id="PTHR21371:SF1">
    <property type="entry name" value="KETOL-ACID REDUCTOISOMERASE, MITOCHONDRIAL"/>
    <property type="match status" value="1"/>
</dbReference>
<organism evidence="15 16">
    <name type="scientific">Lentibacillus amyloliquefaciens</name>
    <dbReference type="NCBI Taxonomy" id="1472767"/>
    <lineage>
        <taxon>Bacteria</taxon>
        <taxon>Bacillati</taxon>
        <taxon>Bacillota</taxon>
        <taxon>Bacilli</taxon>
        <taxon>Bacillales</taxon>
        <taxon>Bacillaceae</taxon>
        <taxon>Lentibacillus</taxon>
    </lineage>
</organism>
<accession>A0A0U3NUJ4</accession>
<dbReference type="PROSITE" id="PS51850">
    <property type="entry name" value="KARI_N"/>
    <property type="match status" value="1"/>
</dbReference>
<evidence type="ECO:0000256" key="10">
    <source>
        <dbReference type="HAMAP-Rule" id="MF_00435"/>
    </source>
</evidence>
<keyword evidence="8 10" id="KW-0560">Oxidoreductase</keyword>
<evidence type="ECO:0000256" key="2">
    <source>
        <dbReference type="ARBA" id="ARBA00004864"/>
    </source>
</evidence>
<dbReference type="SUPFAM" id="SSF51735">
    <property type="entry name" value="NAD(P)-binding Rossmann-fold domains"/>
    <property type="match status" value="1"/>
</dbReference>
<evidence type="ECO:0000256" key="3">
    <source>
        <dbReference type="ARBA" id="ARBA00004885"/>
    </source>
</evidence>
<feature type="binding site" evidence="10 11">
    <location>
        <position position="190"/>
    </location>
    <ligand>
        <name>Mg(2+)</name>
        <dbReference type="ChEBI" id="CHEBI:18420"/>
        <label>2</label>
    </ligand>
</feature>
<dbReference type="HAMAP" id="MF_00435">
    <property type="entry name" value="IlvC"/>
    <property type="match status" value="1"/>
</dbReference>
<comment type="caution">
    <text evidence="10">Lacks conserved residue(s) required for the propagation of feature annotation.</text>
</comment>
<dbReference type="InterPro" id="IPR014359">
    <property type="entry name" value="KARI_prok"/>
</dbReference>
<feature type="region of interest" description="Disordered" evidence="12">
    <location>
        <begin position="329"/>
        <end position="348"/>
    </location>
</feature>
<comment type="catalytic activity">
    <reaction evidence="10">
        <text>(2R)-2,3-dihydroxy-3-methylbutanoate + NADP(+) = (2S)-2-acetolactate + NADPH + H(+)</text>
        <dbReference type="Rhea" id="RHEA:22068"/>
        <dbReference type="ChEBI" id="CHEBI:15378"/>
        <dbReference type="ChEBI" id="CHEBI:49072"/>
        <dbReference type="ChEBI" id="CHEBI:57783"/>
        <dbReference type="ChEBI" id="CHEBI:58349"/>
        <dbReference type="ChEBI" id="CHEBI:58476"/>
        <dbReference type="EC" id="1.1.1.86"/>
    </reaction>
</comment>
<dbReference type="PIRSF" id="PIRSF000116">
    <property type="entry name" value="IlvC_gammaproteo"/>
    <property type="match status" value="1"/>
</dbReference>
<dbReference type="FunFam" id="3.40.50.720:FF:000023">
    <property type="entry name" value="Ketol-acid reductoisomerase (NADP(+))"/>
    <property type="match status" value="1"/>
</dbReference>
<keyword evidence="7 10" id="KW-0460">Magnesium</keyword>
<evidence type="ECO:0000256" key="7">
    <source>
        <dbReference type="ARBA" id="ARBA00022842"/>
    </source>
</evidence>
<dbReference type="InterPro" id="IPR013023">
    <property type="entry name" value="KARI"/>
</dbReference>
<dbReference type="GO" id="GO:0009099">
    <property type="term" value="P:L-valine biosynthetic process"/>
    <property type="evidence" value="ECO:0007669"/>
    <property type="project" value="UniProtKB-UniRule"/>
</dbReference>
<feature type="binding site" evidence="10 11">
    <location>
        <position position="226"/>
    </location>
    <ligand>
        <name>Mg(2+)</name>
        <dbReference type="ChEBI" id="CHEBI:18420"/>
        <label>2</label>
    </ligand>
</feature>
<evidence type="ECO:0000256" key="9">
    <source>
        <dbReference type="ARBA" id="ARBA00023304"/>
    </source>
</evidence>
<dbReference type="Pfam" id="PF01450">
    <property type="entry name" value="KARI_C"/>
    <property type="match status" value="1"/>
</dbReference>
<dbReference type="Gene3D" id="6.10.240.10">
    <property type="match status" value="1"/>
</dbReference>
<feature type="binding site" evidence="10 11">
    <location>
        <position position="230"/>
    </location>
    <ligand>
        <name>Mg(2+)</name>
        <dbReference type="ChEBI" id="CHEBI:18420"/>
        <label>2</label>
    </ligand>
</feature>
<dbReference type="KEGG" id="lao:AOX59_17605"/>
<dbReference type="GO" id="GO:0000287">
    <property type="term" value="F:magnesium ion binding"/>
    <property type="evidence" value="ECO:0007669"/>
    <property type="project" value="UniProtKB-UniRule"/>
</dbReference>
<gene>
    <name evidence="10" type="primary">ilvC</name>
    <name evidence="15" type="ORF">AOX59_17605</name>
</gene>
<dbReference type="Pfam" id="PF07991">
    <property type="entry name" value="KARI_N"/>
    <property type="match status" value="1"/>
</dbReference>
<dbReference type="EMBL" id="CP013862">
    <property type="protein sequence ID" value="ALX50235.1"/>
    <property type="molecule type" value="Genomic_DNA"/>
</dbReference>
<dbReference type="SUPFAM" id="SSF48179">
    <property type="entry name" value="6-phosphogluconate dehydrogenase C-terminal domain-like"/>
    <property type="match status" value="1"/>
</dbReference>
<dbReference type="NCBIfam" id="NF004017">
    <property type="entry name" value="PRK05479.1"/>
    <property type="match status" value="1"/>
</dbReference>
<dbReference type="PROSITE" id="PS51851">
    <property type="entry name" value="KARI_C"/>
    <property type="match status" value="1"/>
</dbReference>
<evidence type="ECO:0000256" key="12">
    <source>
        <dbReference type="SAM" id="MobiDB-lite"/>
    </source>
</evidence>
<dbReference type="OrthoDB" id="9804088at2"/>
<protein>
    <recommendedName>
        <fullName evidence="10">Ketol-acid reductoisomerase (NADP(+))</fullName>
        <shortName evidence="10">KARI</shortName>
        <ecNumber evidence="10">1.1.1.86</ecNumber>
    </recommendedName>
    <alternativeName>
        <fullName evidence="10">Acetohydroxy-acid isomeroreductase</fullName>
        <shortName evidence="10">AHIR</shortName>
    </alternativeName>
    <alternativeName>
        <fullName evidence="10">Alpha-keto-beta-hydroxylacyl reductoisomerase</fullName>
    </alternativeName>
</protein>
<dbReference type="EC" id="1.1.1.86" evidence="10"/>
<dbReference type="GO" id="GO:0016853">
    <property type="term" value="F:isomerase activity"/>
    <property type="evidence" value="ECO:0007669"/>
    <property type="project" value="UniProtKB-KW"/>
</dbReference>
<proteinExistence type="inferred from homology"/>
<dbReference type="InterPro" id="IPR000506">
    <property type="entry name" value="KARI_C"/>
</dbReference>
<dbReference type="STRING" id="1472767.AOX59_17605"/>
<dbReference type="GO" id="GO:0050661">
    <property type="term" value="F:NADP binding"/>
    <property type="evidence" value="ECO:0007669"/>
    <property type="project" value="InterPro"/>
</dbReference>
<dbReference type="Gene3D" id="3.40.50.720">
    <property type="entry name" value="NAD(P)-binding Rossmann-like Domain"/>
    <property type="match status" value="1"/>
</dbReference>
<dbReference type="NCBIfam" id="NF009940">
    <property type="entry name" value="PRK13403.1"/>
    <property type="match status" value="1"/>
</dbReference>
<keyword evidence="5 10" id="KW-0028">Amino-acid biosynthesis</keyword>
<evidence type="ECO:0000256" key="8">
    <source>
        <dbReference type="ARBA" id="ARBA00023002"/>
    </source>
</evidence>
<dbReference type="NCBIfam" id="TIGR00465">
    <property type="entry name" value="ilvC"/>
    <property type="match status" value="1"/>
</dbReference>
<keyword evidence="6 10" id="KW-0479">Metal-binding</keyword>
<sequence length="348" mass="38411">MSKVLYEKDIQKEVLQAKKITVVGYGSQGHAHALNLRESGYDVTVGLRPGKSQQKAEDDGFEVLPVAEAVKQSEVVMVLLPDEHQTKVYEESIKPNLEAGNAIAFAHGFNIHFSQIVPPSDVDVFMVAPKGPGHLVRRTYEEGGGVPSLYAVYQDVTGNAKEVALAYSQGIGSARAGVLETSFQEETETDLFGEQAVLCGGLSSLVKAGFETLTDAGYQPEVAYFECLHEVKLIVDLMYEGGLENMRYSVSDTAQWGDFVSGKRVINDETKERMKEVLKDVQTGEFAKGWILENQANRPQFNAINALESNHQIEQVGKELRELMPFVKQPLQKEQKDKQKGVTADARN</sequence>
<reference evidence="15 16" key="1">
    <citation type="submission" date="2016-01" db="EMBL/GenBank/DDBJ databases">
        <title>Complete genome sequence of strain Lentibacillus amyloliquefaciens LAM0015T isolated from saline sediment.</title>
        <authorList>
            <person name="Wang J.-L."/>
            <person name="He M.-X."/>
        </authorList>
    </citation>
    <scope>NUCLEOTIDE SEQUENCE [LARGE SCALE GENOMIC DNA]</scope>
    <source>
        <strain evidence="15 16">LAM0015</strain>
    </source>
</reference>
<dbReference type="Proteomes" id="UP000050331">
    <property type="component" value="Chromosome"/>
</dbReference>
<dbReference type="GO" id="GO:0005829">
    <property type="term" value="C:cytosol"/>
    <property type="evidence" value="ECO:0007669"/>
    <property type="project" value="TreeGrafter"/>
</dbReference>
<dbReference type="InterPro" id="IPR013116">
    <property type="entry name" value="KARI_N"/>
</dbReference>
<dbReference type="RefSeq" id="WP_068447527.1">
    <property type="nucleotide sequence ID" value="NZ_CP013862.1"/>
</dbReference>
<comment type="pathway">
    <text evidence="2 10">Amino-acid biosynthesis; L-valine biosynthesis; L-valine from pyruvate: step 2/4.</text>
</comment>
<feature type="domain" description="KARI N-terminal Rossmann" evidence="13">
    <location>
        <begin position="2"/>
        <end position="181"/>
    </location>
</feature>
<name>A0A0U3NUJ4_9BACI</name>
<dbReference type="PANTHER" id="PTHR21371">
    <property type="entry name" value="KETOL-ACID REDUCTOISOMERASE, MITOCHONDRIAL"/>
    <property type="match status" value="1"/>
</dbReference>
<evidence type="ECO:0000256" key="5">
    <source>
        <dbReference type="ARBA" id="ARBA00022605"/>
    </source>
</evidence>
<comment type="catalytic activity">
    <reaction evidence="10">
        <text>(2R,3R)-2,3-dihydroxy-3-methylpentanoate + NADP(+) = (S)-2-ethyl-2-hydroxy-3-oxobutanoate + NADPH + H(+)</text>
        <dbReference type="Rhea" id="RHEA:13493"/>
        <dbReference type="ChEBI" id="CHEBI:15378"/>
        <dbReference type="ChEBI" id="CHEBI:49256"/>
        <dbReference type="ChEBI" id="CHEBI:49258"/>
        <dbReference type="ChEBI" id="CHEBI:57783"/>
        <dbReference type="ChEBI" id="CHEBI:58349"/>
        <dbReference type="EC" id="1.1.1.86"/>
    </reaction>
</comment>
<comment type="function">
    <text evidence="1 10">Involved in the biosynthesis of branched-chain amino acids (BCAA). Catalyzes an alkyl-migration followed by a ketol-acid reduction of (S)-2-acetolactate (S2AL) to yield (R)-2,3-dihydroxy-isovalerate. In the isomerase reaction, S2AL is rearranged via a Mg-dependent methyl migration to produce 3-hydroxy-3-methyl-2-ketobutyrate (HMKB). In the reductase reaction, this 2-ketoacid undergoes a metal-dependent reduction by NADPH to yield (R)-2,3-dihydroxy-isovalerate.</text>
</comment>
<feature type="binding site" evidence="10">
    <location>
        <position position="48"/>
    </location>
    <ligand>
        <name>NADP(+)</name>
        <dbReference type="ChEBI" id="CHEBI:58349"/>
    </ligand>
</feature>
<evidence type="ECO:0000256" key="1">
    <source>
        <dbReference type="ARBA" id="ARBA00002172"/>
    </source>
</evidence>
<keyword evidence="9 10" id="KW-0100">Branched-chain amino acid biosynthesis</keyword>
<evidence type="ECO:0000256" key="6">
    <source>
        <dbReference type="ARBA" id="ARBA00022723"/>
    </source>
</evidence>
<comment type="pathway">
    <text evidence="3 10">Amino-acid biosynthesis; L-isoleucine biosynthesis; L-isoleucine from 2-oxobutanoate: step 2/4.</text>
</comment>
<feature type="binding site" evidence="10">
    <location>
        <position position="52"/>
    </location>
    <ligand>
        <name>NADP(+)</name>
        <dbReference type="ChEBI" id="CHEBI:58349"/>
    </ligand>
</feature>
<comment type="similarity">
    <text evidence="4 10 11">Belongs to the ketol-acid reductoisomerase family.</text>
</comment>
<evidence type="ECO:0000259" key="14">
    <source>
        <dbReference type="PROSITE" id="PS51851"/>
    </source>
</evidence>
<feature type="binding site" evidence="10 11">
    <location>
        <position position="190"/>
    </location>
    <ligand>
        <name>Mg(2+)</name>
        <dbReference type="ChEBI" id="CHEBI:18420"/>
        <label>1</label>
    </ligand>
</feature>
<feature type="binding site" evidence="10">
    <location>
        <position position="133"/>
    </location>
    <ligand>
        <name>NADP(+)</name>
        <dbReference type="ChEBI" id="CHEBI:58349"/>
    </ligand>
</feature>
<feature type="binding site" evidence="10 11">
    <location>
        <position position="251"/>
    </location>
    <ligand>
        <name>substrate</name>
    </ligand>
</feature>
<dbReference type="UniPathway" id="UPA00049">
    <property type="reaction ID" value="UER00060"/>
</dbReference>
<evidence type="ECO:0000256" key="4">
    <source>
        <dbReference type="ARBA" id="ARBA00010318"/>
    </source>
</evidence>
<dbReference type="GO" id="GO:0009097">
    <property type="term" value="P:isoleucine biosynthetic process"/>
    <property type="evidence" value="ECO:0007669"/>
    <property type="project" value="UniProtKB-UniRule"/>
</dbReference>
<dbReference type="AlphaFoldDB" id="A0A0U3NUJ4"/>
<keyword evidence="15" id="KW-0413">Isomerase</keyword>